<dbReference type="SUPFAM" id="SSF75005">
    <property type="entry name" value="Arabinanase/levansucrase/invertase"/>
    <property type="match status" value="1"/>
</dbReference>
<evidence type="ECO:0000313" key="13">
    <source>
        <dbReference type="EMBL" id="MDB0581140.1"/>
    </source>
</evidence>
<comment type="pathway">
    <text evidence="1 9">Glycan biosynthesis; sucrose metabolism.</text>
</comment>
<keyword evidence="5 8" id="KW-0378">Hydrolase</keyword>
<dbReference type="AlphaFoldDB" id="A0A0C2HF59"/>
<comment type="similarity">
    <text evidence="2 8">Belongs to the glycosyl hydrolase 32 family.</text>
</comment>
<dbReference type="PROSITE" id="PS00609">
    <property type="entry name" value="GLYCOSYL_HYDROL_F32"/>
    <property type="match status" value="1"/>
</dbReference>
<dbReference type="GO" id="GO:0004564">
    <property type="term" value="F:beta-fructofuranosidase activity"/>
    <property type="evidence" value="ECO:0007669"/>
    <property type="project" value="UniProtKB-EC"/>
</dbReference>
<dbReference type="SUPFAM" id="SSF49899">
    <property type="entry name" value="Concanavalin A-like lectins/glucanases"/>
    <property type="match status" value="1"/>
</dbReference>
<dbReference type="Pfam" id="PF08244">
    <property type="entry name" value="Glyco_hydro_32C"/>
    <property type="match status" value="1"/>
</dbReference>
<dbReference type="InterPro" id="IPR051214">
    <property type="entry name" value="GH32_Enzymes"/>
</dbReference>
<dbReference type="RefSeq" id="WP_040106477.1">
    <property type="nucleotide sequence ID" value="NZ_JABEVU030000001.1"/>
</dbReference>
<dbReference type="UniPathway" id="UPA00238"/>
<dbReference type="Proteomes" id="UP000031546">
    <property type="component" value="Unassembled WGS sequence"/>
</dbReference>
<dbReference type="OrthoDB" id="9759709at2"/>
<evidence type="ECO:0000256" key="6">
    <source>
        <dbReference type="ARBA" id="ARBA00023295"/>
    </source>
</evidence>
<reference evidence="13" key="3">
    <citation type="submission" date="2020-04" db="EMBL/GenBank/DDBJ databases">
        <authorList>
            <person name="Tanveer F."/>
            <person name="Xie Y."/>
            <person name="Shinwari Z.K."/>
        </authorList>
    </citation>
    <scope>NUCLEOTIDE SEQUENCE</scope>
    <source>
        <strain evidence="13">MOSEL-ME25</strain>
    </source>
</reference>
<gene>
    <name evidence="13" type="ORF">F7P68_0011420</name>
    <name evidence="12" type="ORF">SN16_10010</name>
</gene>
<reference evidence="15" key="2">
    <citation type="submission" date="2020-04" db="EMBL/GenBank/DDBJ databases">
        <title>Genome analysis and biological profiling of marine Cellulosimicrobium funkei MOSEL-ME6.</title>
        <authorList>
            <person name="Tanveer F."/>
            <person name="Xie Y."/>
            <person name="Shinwari Z.K."/>
        </authorList>
    </citation>
    <scope>NUCLEOTIDE SEQUENCE [LARGE SCALE GENOMIC DNA]</scope>
    <source>
        <strain evidence="15">MOSEL-ME25</strain>
    </source>
</reference>
<dbReference type="GO" id="GO:0005985">
    <property type="term" value="P:sucrose metabolic process"/>
    <property type="evidence" value="ECO:0007669"/>
    <property type="project" value="UniProtKB-UniPathway"/>
</dbReference>
<dbReference type="Pfam" id="PF00251">
    <property type="entry name" value="Glyco_hydro_32N"/>
    <property type="match status" value="1"/>
</dbReference>
<dbReference type="PANTHER" id="PTHR43101">
    <property type="entry name" value="BETA-FRUCTOSIDASE"/>
    <property type="match status" value="1"/>
</dbReference>
<dbReference type="InterPro" id="IPR023296">
    <property type="entry name" value="Glyco_hydro_beta-prop_sf"/>
</dbReference>
<dbReference type="Proteomes" id="UP000527860">
    <property type="component" value="Unassembled WGS sequence"/>
</dbReference>
<dbReference type="NCBIfam" id="TIGR01322">
    <property type="entry name" value="scrB_fam"/>
    <property type="match status" value="1"/>
</dbReference>
<evidence type="ECO:0000256" key="7">
    <source>
        <dbReference type="ARBA" id="ARBA00033367"/>
    </source>
</evidence>
<dbReference type="EC" id="3.2.1.26" evidence="3 8"/>
<accession>A0A0C2HF59</accession>
<evidence type="ECO:0000256" key="8">
    <source>
        <dbReference type="RuleBase" id="RU362110"/>
    </source>
</evidence>
<evidence type="ECO:0000313" key="14">
    <source>
        <dbReference type="Proteomes" id="UP000031546"/>
    </source>
</evidence>
<reference evidence="12 14" key="1">
    <citation type="submission" date="2015-01" db="EMBL/GenBank/DDBJ databases">
        <title>Genome sequences of high lactate-tolerant strain Salinicoccus roseus W12 with industrial interest.</title>
        <authorList>
            <person name="Wang H."/>
            <person name="Yu B."/>
        </authorList>
    </citation>
    <scope>NUCLEOTIDE SEQUENCE [LARGE SCALE GENOMIC DNA]</scope>
    <source>
        <strain evidence="12 14">W12</strain>
    </source>
</reference>
<feature type="domain" description="Glycosyl hydrolase family 32 N-terminal" evidence="10">
    <location>
        <begin position="32"/>
        <end position="337"/>
    </location>
</feature>
<dbReference type="InterPro" id="IPR018053">
    <property type="entry name" value="Glyco_hydro_32_AS"/>
</dbReference>
<evidence type="ECO:0000313" key="12">
    <source>
        <dbReference type="EMBL" id="KIH70274.1"/>
    </source>
</evidence>
<dbReference type="InterPro" id="IPR013320">
    <property type="entry name" value="ConA-like_dom_sf"/>
</dbReference>
<dbReference type="Gene3D" id="2.60.120.560">
    <property type="entry name" value="Exo-inulinase, domain 1"/>
    <property type="match status" value="1"/>
</dbReference>
<proteinExistence type="inferred from homology"/>
<evidence type="ECO:0000259" key="11">
    <source>
        <dbReference type="Pfam" id="PF08244"/>
    </source>
</evidence>
<keyword evidence="9" id="KW-0963">Cytoplasm</keyword>
<evidence type="ECO:0000256" key="9">
    <source>
        <dbReference type="RuleBase" id="RU365015"/>
    </source>
</evidence>
<dbReference type="Gene3D" id="2.115.10.20">
    <property type="entry name" value="Glycosyl hydrolase domain, family 43"/>
    <property type="match status" value="1"/>
</dbReference>
<name>A0A0C2HF59_9STAP</name>
<dbReference type="PANTHER" id="PTHR43101:SF1">
    <property type="entry name" value="BETA-FRUCTOSIDASE"/>
    <property type="match status" value="1"/>
</dbReference>
<dbReference type="InterPro" id="IPR001362">
    <property type="entry name" value="Glyco_hydro_32"/>
</dbReference>
<evidence type="ECO:0000259" key="10">
    <source>
        <dbReference type="Pfam" id="PF00251"/>
    </source>
</evidence>
<evidence type="ECO:0000256" key="5">
    <source>
        <dbReference type="ARBA" id="ARBA00022801"/>
    </source>
</evidence>
<dbReference type="InterPro" id="IPR006232">
    <property type="entry name" value="Suc6P_hydrolase"/>
</dbReference>
<dbReference type="GeneID" id="77845890"/>
<dbReference type="CDD" id="cd18623">
    <property type="entry name" value="GH32_ScrB-like"/>
    <property type="match status" value="1"/>
</dbReference>
<comment type="subcellular location">
    <subcellularLocation>
        <location evidence="9">Cytoplasm</location>
    </subcellularLocation>
</comment>
<comment type="catalytic activity">
    <reaction evidence="8">
        <text>Hydrolysis of terminal non-reducing beta-D-fructofuranoside residues in beta-D-fructofuranosides.</text>
        <dbReference type="EC" id="3.2.1.26"/>
    </reaction>
</comment>
<dbReference type="EMBL" id="JABEVU030000001">
    <property type="protein sequence ID" value="MDB0581140.1"/>
    <property type="molecule type" value="Genomic_DNA"/>
</dbReference>
<dbReference type="STRING" id="45670.SN16_10010"/>
<dbReference type="EMBL" id="JXII01000008">
    <property type="protein sequence ID" value="KIH70274.1"/>
    <property type="molecule type" value="Genomic_DNA"/>
</dbReference>
<dbReference type="SMART" id="SM00640">
    <property type="entry name" value="Glyco_32"/>
    <property type="match status" value="1"/>
</dbReference>
<sequence length="484" mass="55516">MFQDSDYQTQIDAEISDNVQNLEIDPYRLDYHLMPPVGLLNDPNGLIKLNGTYHVFFQWNPFETTHGKKAWGHYTSSDLINWTLEPAALVPDAWYDKNGCYSGSAIEHDGKMYLFYTGNVKDDEDRRSTYQCMAVSNDGIHFEKKGPVLHLPDGYTPHFRDPKVWKTDGQWLMILGAQNEQGHGEAVIAASENLVDWDFIGPIAGSNINNLGDFGYMWECPDLFELDGRDILIVCPQGLEADGDKYHNLFQAGYFTGAFDSSMYTYSHEDFTELDRGFDFYAPQTFIDEAGRRILLAWMGITDDDEQDQPTIGRDWIHGLTIPRVLEMKGDRVIQTPAPELQKLRYERVSHAVMLNPETSFHAGIEPLSEISVEFKNDIMDGFELVLRNDVKVIYDGQRFIIERRKFSGEGREQRAFQLEQLANLRIFLDRSSVEIFINGGEEVCSSRFFPEVDERNIELKAHGAVQCEMNVWNLKENTIDMYG</sequence>
<evidence type="ECO:0000256" key="1">
    <source>
        <dbReference type="ARBA" id="ARBA00004914"/>
    </source>
</evidence>
<evidence type="ECO:0000256" key="3">
    <source>
        <dbReference type="ARBA" id="ARBA00012758"/>
    </source>
</evidence>
<organism evidence="12 14">
    <name type="scientific">Salinicoccus roseus</name>
    <dbReference type="NCBI Taxonomy" id="45670"/>
    <lineage>
        <taxon>Bacteria</taxon>
        <taxon>Bacillati</taxon>
        <taxon>Bacillota</taxon>
        <taxon>Bacilli</taxon>
        <taxon>Bacillales</taxon>
        <taxon>Staphylococcaceae</taxon>
        <taxon>Salinicoccus</taxon>
    </lineage>
</organism>
<reference evidence="13 15" key="4">
    <citation type="submission" date="2022-12" db="EMBL/GenBank/DDBJ databases">
        <title>Genome analysis and biological profiling of marine Salinicoccus roseus MOSEL-ME25.</title>
        <authorList>
            <person name="Mirza F.T."/>
            <person name="Xie Y."/>
            <person name="Shinwari Z.K."/>
        </authorList>
    </citation>
    <scope>NUCLEOTIDE SEQUENCE [LARGE SCALE GENOMIC DNA]</scope>
    <source>
        <strain evidence="13 15">MOSEL-ME25</strain>
    </source>
</reference>
<keyword evidence="15" id="KW-1185">Reference proteome</keyword>
<dbReference type="InterPro" id="IPR013189">
    <property type="entry name" value="Glyco_hydro_32_C"/>
</dbReference>
<dbReference type="InterPro" id="IPR013148">
    <property type="entry name" value="Glyco_hydro_32_N"/>
</dbReference>
<comment type="function">
    <text evidence="9">Enables the bacterium to metabolize sucrose as a sole carbon source.</text>
</comment>
<comment type="caution">
    <text evidence="12">The sequence shown here is derived from an EMBL/GenBank/DDBJ whole genome shotgun (WGS) entry which is preliminary data.</text>
</comment>
<protein>
    <recommendedName>
        <fullName evidence="4 8">Sucrose-6-phosphate hydrolase</fullName>
        <ecNumber evidence="3 8">3.2.1.26</ecNumber>
    </recommendedName>
    <alternativeName>
        <fullName evidence="7 9">Invertase</fullName>
    </alternativeName>
</protein>
<keyword evidence="9" id="KW-0119">Carbohydrate metabolism</keyword>
<dbReference type="GO" id="GO:0005737">
    <property type="term" value="C:cytoplasm"/>
    <property type="evidence" value="ECO:0007669"/>
    <property type="project" value="UniProtKB-SubCell"/>
</dbReference>
<evidence type="ECO:0000313" key="15">
    <source>
        <dbReference type="Proteomes" id="UP000527860"/>
    </source>
</evidence>
<evidence type="ECO:0000256" key="4">
    <source>
        <dbReference type="ARBA" id="ARBA00019623"/>
    </source>
</evidence>
<feature type="domain" description="Glycosyl hydrolase family 32 C-terminal" evidence="11">
    <location>
        <begin position="369"/>
        <end position="473"/>
    </location>
</feature>
<keyword evidence="6 8" id="KW-0326">Glycosidase</keyword>
<evidence type="ECO:0000256" key="2">
    <source>
        <dbReference type="ARBA" id="ARBA00009902"/>
    </source>
</evidence>